<sequence>MKAVYLGGFAAGAGAGRAEVDTAVQLLAAKTALVMEGDLF</sequence>
<organism evidence="1 2">
    <name type="scientific">Faecalibacterium cf. prausnitzii KLE1255</name>
    <dbReference type="NCBI Taxonomy" id="748224"/>
    <lineage>
        <taxon>Bacteria</taxon>
        <taxon>Bacillati</taxon>
        <taxon>Bacillota</taxon>
        <taxon>Clostridia</taxon>
        <taxon>Eubacteriales</taxon>
        <taxon>Oscillospiraceae</taxon>
        <taxon>Faecalibacterium</taxon>
    </lineage>
</organism>
<comment type="caution">
    <text evidence="1">The sequence shown here is derived from an EMBL/GenBank/DDBJ whole genome shotgun (WGS) entry which is preliminary data.</text>
</comment>
<name>E2ZMS4_9FIRM</name>
<gene>
    <name evidence="1" type="ORF">HMPREF9436_03002</name>
</gene>
<protein>
    <submittedName>
        <fullName evidence="1">Uncharacterized protein</fullName>
    </submittedName>
</protein>
<dbReference type="EMBL" id="AECU01000217">
    <property type="protein sequence ID" value="EFQ05485.1"/>
    <property type="molecule type" value="Genomic_DNA"/>
</dbReference>
<accession>E2ZMS4</accession>
<evidence type="ECO:0000313" key="1">
    <source>
        <dbReference type="EMBL" id="EFQ05485.1"/>
    </source>
</evidence>
<dbReference type="HOGENOM" id="CLU_3289924_0_0_9"/>
<dbReference type="Proteomes" id="UP000006028">
    <property type="component" value="Unassembled WGS sequence"/>
</dbReference>
<reference evidence="1 2" key="1">
    <citation type="submission" date="2010-08" db="EMBL/GenBank/DDBJ databases">
        <authorList>
            <person name="Weinstock G."/>
            <person name="Sodergren E."/>
            <person name="Clifton S."/>
            <person name="Fulton L."/>
            <person name="Fulton B."/>
            <person name="Courtney L."/>
            <person name="Fronick C."/>
            <person name="Harrison M."/>
            <person name="Strong C."/>
            <person name="Farmer C."/>
            <person name="Delahaunty K."/>
            <person name="Markovic C."/>
            <person name="Hall O."/>
            <person name="Minx P."/>
            <person name="Tomlinson C."/>
            <person name="Mitreva M."/>
            <person name="Hou S."/>
            <person name="Chen J."/>
            <person name="Wollam A."/>
            <person name="Pepin K.H."/>
            <person name="Johnson M."/>
            <person name="Bhonagiri V."/>
            <person name="Zhang X."/>
            <person name="Suruliraj S."/>
            <person name="Warren W."/>
            <person name="Chinwalla A."/>
            <person name="Mardis E.R."/>
            <person name="Wilson R.K."/>
        </authorList>
    </citation>
    <scope>NUCLEOTIDE SEQUENCE [LARGE SCALE GENOMIC DNA]</scope>
    <source>
        <strain evidence="1 2">KLE1255</strain>
    </source>
</reference>
<dbReference type="BioCyc" id="FCF748224-HMP:GTSS-1020-MONOMER"/>
<proteinExistence type="predicted"/>
<evidence type="ECO:0000313" key="2">
    <source>
        <dbReference type="Proteomes" id="UP000006028"/>
    </source>
</evidence>
<dbReference type="AlphaFoldDB" id="E2ZMS4"/>